<organism evidence="1">
    <name type="scientific">viral metagenome</name>
    <dbReference type="NCBI Taxonomy" id="1070528"/>
    <lineage>
        <taxon>unclassified sequences</taxon>
        <taxon>metagenomes</taxon>
        <taxon>organismal metagenomes</taxon>
    </lineage>
</organism>
<name>A0A6C0JNY9_9ZZZZ</name>
<evidence type="ECO:0000313" key="1">
    <source>
        <dbReference type="EMBL" id="QHU06516.1"/>
    </source>
</evidence>
<dbReference type="AlphaFoldDB" id="A0A6C0JNY9"/>
<protein>
    <recommendedName>
        <fullName evidence="2">MYM-type domain-containing protein</fullName>
    </recommendedName>
</protein>
<proteinExistence type="predicted"/>
<dbReference type="EMBL" id="MN740656">
    <property type="protein sequence ID" value="QHU06516.1"/>
    <property type="molecule type" value="Genomic_DNA"/>
</dbReference>
<accession>A0A6C0JNY9</accession>
<evidence type="ECO:0008006" key="2">
    <source>
        <dbReference type="Google" id="ProtNLM"/>
    </source>
</evidence>
<sequence length="252" mass="28521">MPPRKTKAAKESVVMNETPVVFFLRIGEEEEKAIIPADEVLVSYSDILNAVEVSRVAERFNTDLLKSVLDNMSGDRYNPQTACFWCCHAFGWPACILPKSYDAYKNIYKAEGNFCSPECALAYCYSDNRISDSTKWTQHALLGKIYSDLFKNRILSPAPPRTLLRMFGGVLDIEQYREYTAGSNDIVLSDLPPIRLQFPSMNVQGPLRDIKKYVSLSTDVVEKASEQLRLKRSKPTNSNVQTLDMCIIGKNR</sequence>
<reference evidence="1" key="1">
    <citation type="journal article" date="2020" name="Nature">
        <title>Giant virus diversity and host interactions through global metagenomics.</title>
        <authorList>
            <person name="Schulz F."/>
            <person name="Roux S."/>
            <person name="Paez-Espino D."/>
            <person name="Jungbluth S."/>
            <person name="Walsh D.A."/>
            <person name="Denef V.J."/>
            <person name="McMahon K.D."/>
            <person name="Konstantinidis K.T."/>
            <person name="Eloe-Fadrosh E.A."/>
            <person name="Kyrpides N.C."/>
            <person name="Woyke T."/>
        </authorList>
    </citation>
    <scope>NUCLEOTIDE SEQUENCE</scope>
    <source>
        <strain evidence="1">GVMAG-S-1035315-10</strain>
    </source>
</reference>